<feature type="transmembrane region" description="Helical" evidence="1">
    <location>
        <begin position="59"/>
        <end position="77"/>
    </location>
</feature>
<keyword evidence="1" id="KW-0472">Membrane</keyword>
<gene>
    <name evidence="2" type="ORF">KKP3000_001075</name>
</gene>
<keyword evidence="1" id="KW-1133">Transmembrane helix</keyword>
<evidence type="ECO:0000256" key="1">
    <source>
        <dbReference type="SAM" id="Phobius"/>
    </source>
</evidence>
<protein>
    <submittedName>
        <fullName evidence="2">Uncharacterized protein</fullName>
    </submittedName>
</protein>
<evidence type="ECO:0000313" key="2">
    <source>
        <dbReference type="EMBL" id="MFB5192280.1"/>
    </source>
</evidence>
<keyword evidence="3" id="KW-1185">Reference proteome</keyword>
<name>A0ABV5AJR6_9BACL</name>
<organism evidence="2 3">
    <name type="scientific">Alicyclobacillus fastidiosus</name>
    <dbReference type="NCBI Taxonomy" id="392011"/>
    <lineage>
        <taxon>Bacteria</taxon>
        <taxon>Bacillati</taxon>
        <taxon>Bacillota</taxon>
        <taxon>Bacilli</taxon>
        <taxon>Bacillales</taxon>
        <taxon>Alicyclobacillaceae</taxon>
        <taxon>Alicyclobacillus</taxon>
    </lineage>
</organism>
<comment type="caution">
    <text evidence="2">The sequence shown here is derived from an EMBL/GenBank/DDBJ whole genome shotgun (WGS) entry which is preliminary data.</text>
</comment>
<dbReference type="RefSeq" id="WP_275474320.1">
    <property type="nucleotide sequence ID" value="NZ_CP162940.1"/>
</dbReference>
<dbReference type="EMBL" id="JBDXSU010000019">
    <property type="protein sequence ID" value="MFB5192280.1"/>
    <property type="molecule type" value="Genomic_DNA"/>
</dbReference>
<proteinExistence type="predicted"/>
<reference evidence="2 3" key="1">
    <citation type="journal article" date="2024" name="Int. J. Mol. Sci.">
        <title>Exploration of Alicyclobacillus spp. Genome in Search of Antibiotic Resistance.</title>
        <authorList>
            <person name="Bucka-Kolendo J."/>
            <person name="Kiousi D.E."/>
            <person name="Dekowska A."/>
            <person name="Mikolajczuk-Szczyrba A."/>
            <person name="Karadedos D.M."/>
            <person name="Michael P."/>
            <person name="Galanis A."/>
            <person name="Sokolowska B."/>
        </authorList>
    </citation>
    <scope>NUCLEOTIDE SEQUENCE [LARGE SCALE GENOMIC DNA]</scope>
    <source>
        <strain evidence="2 3">KKP 3000</strain>
    </source>
</reference>
<dbReference type="Proteomes" id="UP001579974">
    <property type="component" value="Unassembled WGS sequence"/>
</dbReference>
<sequence>MKQGDEIASVSEYTSTQYIVEHTNAEEGQNTTEGVLSMGLMNAMASTVRHRIMPRRRSGMGTMTALFVGASVGIAAWEAVRKAQGARMTAGSHSPSDSSATAIAEEVMREIES</sequence>
<evidence type="ECO:0000313" key="3">
    <source>
        <dbReference type="Proteomes" id="UP001579974"/>
    </source>
</evidence>
<keyword evidence="1" id="KW-0812">Transmembrane</keyword>
<accession>A0ABV5AJR6</accession>